<dbReference type="CDD" id="cd04183">
    <property type="entry name" value="GT2_BcE_like"/>
    <property type="match status" value="1"/>
</dbReference>
<dbReference type="InterPro" id="IPR029044">
    <property type="entry name" value="Nucleotide-diphossugar_trans"/>
</dbReference>
<proteinExistence type="predicted"/>
<dbReference type="Gene3D" id="3.90.550.10">
    <property type="entry name" value="Spore Coat Polysaccharide Biosynthesis Protein SpsA, Chain A"/>
    <property type="match status" value="1"/>
</dbReference>
<organism evidence="1 2">
    <name type="scientific">Aeromonas sobria</name>
    <dbReference type="NCBI Taxonomy" id="646"/>
    <lineage>
        <taxon>Bacteria</taxon>
        <taxon>Pseudomonadati</taxon>
        <taxon>Pseudomonadota</taxon>
        <taxon>Gammaproteobacteria</taxon>
        <taxon>Aeromonadales</taxon>
        <taxon>Aeromonadaceae</taxon>
        <taxon>Aeromonas</taxon>
    </lineage>
</organism>
<evidence type="ECO:0000313" key="1">
    <source>
        <dbReference type="EMBL" id="PKQ74064.1"/>
    </source>
</evidence>
<evidence type="ECO:0000313" key="2">
    <source>
        <dbReference type="Proteomes" id="UP000233526"/>
    </source>
</evidence>
<reference evidence="1 2" key="1">
    <citation type="journal article" date="2017" name="Front. Microbiol.">
        <title>Strong Genomic and Phenotypic Heterogeneity in the Aeromonas sobria Species Complex.</title>
        <authorList>
            <person name="Gauthier J."/>
            <person name="Vincent A.T."/>
            <person name="Charette S.J."/>
            <person name="Derome N."/>
        </authorList>
    </citation>
    <scope>NUCLEOTIDE SEQUENCE [LARGE SCALE GENOMIC DNA]</scope>
    <source>
        <strain evidence="1 2">JF2635</strain>
    </source>
</reference>
<dbReference type="RefSeq" id="WP_101320068.1">
    <property type="nucleotide sequence ID" value="NZ_CAWNSS010000058.1"/>
</dbReference>
<dbReference type="SUPFAM" id="SSF53448">
    <property type="entry name" value="Nucleotide-diphospho-sugar transferases"/>
    <property type="match status" value="1"/>
</dbReference>
<name>A0A2N3IR67_AERSO</name>
<protein>
    <submittedName>
        <fullName evidence="1">Capsular biosynthesis protein</fullName>
    </submittedName>
</protein>
<dbReference type="EMBL" id="LJZX01000058">
    <property type="protein sequence ID" value="PKQ74064.1"/>
    <property type="molecule type" value="Genomic_DNA"/>
</dbReference>
<gene>
    <name evidence="1" type="ORF">AOX56_21035</name>
</gene>
<accession>A0A2N3IR67</accession>
<sequence>MIVIPMAGMSSRFFKAGYDKPKYMLSAHGATLFEHSVNSFHMYFEDTPFLFIVRDVYNTESFVKEMATKMGIKQFFISTLAEETRGQAETVAMGLLDYIKNHAQYQGSVTIFNIDSFRNNFTFPDITAYCDGYLEVFKGDGDNWSFAKPLKADSTEVIQTAEKMKISDLCSTGLYYFANYMDYLDAYNKYSVLPESEWDKGELYIAPLYNLMIQDGKKIHYHLIERSDVIFCGVPKEYLDFLDQEVTNEDK</sequence>
<dbReference type="InterPro" id="IPR016873">
    <property type="entry name" value="Caps_polysacc_synth_BcbE_prd"/>
</dbReference>
<dbReference type="PIRSF" id="PIRSF028162">
    <property type="entry name" value="BcbE_prd"/>
    <property type="match status" value="1"/>
</dbReference>
<dbReference type="AlphaFoldDB" id="A0A2N3IR67"/>
<comment type="caution">
    <text evidence="1">The sequence shown here is derived from an EMBL/GenBank/DDBJ whole genome shotgun (WGS) entry which is preliminary data.</text>
</comment>
<dbReference type="Proteomes" id="UP000233526">
    <property type="component" value="Unassembled WGS sequence"/>
</dbReference>